<evidence type="ECO:0000256" key="2">
    <source>
        <dbReference type="SAM" id="SignalP"/>
    </source>
</evidence>
<feature type="region of interest" description="Disordered" evidence="1">
    <location>
        <begin position="175"/>
        <end position="240"/>
    </location>
</feature>
<dbReference type="Pfam" id="PF02014">
    <property type="entry name" value="Reeler"/>
    <property type="match status" value="1"/>
</dbReference>
<feature type="compositionally biased region" description="Polar residues" evidence="1">
    <location>
        <begin position="181"/>
        <end position="201"/>
    </location>
</feature>
<protein>
    <recommendedName>
        <fullName evidence="3">Reelin domain-containing protein</fullName>
    </recommendedName>
</protein>
<dbReference type="PANTHER" id="PTHR45828">
    <property type="entry name" value="CYTOCHROME B561/FERRIC REDUCTASE TRANSMEMBRANE"/>
    <property type="match status" value="1"/>
</dbReference>
<evidence type="ECO:0000313" key="4">
    <source>
        <dbReference type="EMBL" id="VCW72467.1"/>
    </source>
</evidence>
<dbReference type="Gene3D" id="2.60.40.4060">
    <property type="entry name" value="Reeler domain"/>
    <property type="match status" value="1"/>
</dbReference>
<keyword evidence="5" id="KW-1185">Reference proteome</keyword>
<dbReference type="AlphaFoldDB" id="A0A9X9LL28"/>
<evidence type="ECO:0000313" key="5">
    <source>
        <dbReference type="Proteomes" id="UP000269945"/>
    </source>
</evidence>
<dbReference type="PROSITE" id="PS51257">
    <property type="entry name" value="PROKAR_LIPOPROTEIN"/>
    <property type="match status" value="1"/>
</dbReference>
<reference evidence="4 5" key="1">
    <citation type="submission" date="2018-10" db="EMBL/GenBank/DDBJ databases">
        <authorList>
            <person name="Ekblom R."/>
            <person name="Jareborg N."/>
        </authorList>
    </citation>
    <scope>NUCLEOTIDE SEQUENCE [LARGE SCALE GENOMIC DNA]</scope>
    <source>
        <tissue evidence="4">Muscle</tissue>
    </source>
</reference>
<keyword evidence="2" id="KW-0732">Signal</keyword>
<feature type="signal peptide" evidence="2">
    <location>
        <begin position="1"/>
        <end position="16"/>
    </location>
</feature>
<dbReference type="InterPro" id="IPR002861">
    <property type="entry name" value="Reeler_dom"/>
</dbReference>
<dbReference type="CDD" id="cd08544">
    <property type="entry name" value="Reeler"/>
    <property type="match status" value="1"/>
</dbReference>
<name>A0A9X9LL28_GULGU</name>
<comment type="caution">
    <text evidence="4">The sequence shown here is derived from an EMBL/GenBank/DDBJ whole genome shotgun (WGS) entry which is preliminary data.</text>
</comment>
<dbReference type="PANTHER" id="PTHR45828:SF51">
    <property type="entry name" value="REELIN DOMAIN-CONTAINING PROTEIN 1"/>
    <property type="match status" value="1"/>
</dbReference>
<feature type="domain" description="Reelin" evidence="3">
    <location>
        <begin position="18"/>
        <end position="181"/>
    </location>
</feature>
<dbReference type="Proteomes" id="UP000269945">
    <property type="component" value="Unassembled WGS sequence"/>
</dbReference>
<dbReference type="GO" id="GO:0016020">
    <property type="term" value="C:membrane"/>
    <property type="evidence" value="ECO:0007669"/>
    <property type="project" value="TreeGrafter"/>
</dbReference>
<sequence>MRVLAVLGGWARAALCLASCSAAFSHGASSGACEDLNVKPKHIQAQPQDPRIHYVTIHTGRSSYSPGDTVPVTVRSSRDFMGFLLQARRVSDHQIAGTFVFVPPHSKTMACSQEADTVTRSDKSRKRNLSFEWKAPAQPVGDITFFLSVVQSYFIYWERIESSAVSQQTHLGAHTDRLEQPGSSMPSSGWSREATESSTPGTAYRRTQEPVWQLMGKRGGGSSPLSREPDVGLHPRTLGS</sequence>
<feature type="chain" id="PRO_5040968059" description="Reelin domain-containing protein" evidence="2">
    <location>
        <begin position="17"/>
        <end position="240"/>
    </location>
</feature>
<dbReference type="EMBL" id="CYRY02006655">
    <property type="protein sequence ID" value="VCW72467.1"/>
    <property type="molecule type" value="Genomic_DNA"/>
</dbReference>
<dbReference type="PROSITE" id="PS51019">
    <property type="entry name" value="REELIN"/>
    <property type="match status" value="1"/>
</dbReference>
<evidence type="ECO:0000256" key="1">
    <source>
        <dbReference type="SAM" id="MobiDB-lite"/>
    </source>
</evidence>
<evidence type="ECO:0000259" key="3">
    <source>
        <dbReference type="PROSITE" id="PS51019"/>
    </source>
</evidence>
<gene>
    <name evidence="4" type="ORF">BN2614_LOCUS2</name>
</gene>
<proteinExistence type="predicted"/>
<dbReference type="InterPro" id="IPR051237">
    <property type="entry name" value="Ferric-chelate_Red/DefProt"/>
</dbReference>
<accession>A0A9X9LL28</accession>
<dbReference type="InterPro" id="IPR042307">
    <property type="entry name" value="Reeler_sf"/>
</dbReference>
<organism evidence="4 5">
    <name type="scientific">Gulo gulo</name>
    <name type="common">Wolverine</name>
    <name type="synonym">Gluton</name>
    <dbReference type="NCBI Taxonomy" id="48420"/>
    <lineage>
        <taxon>Eukaryota</taxon>
        <taxon>Metazoa</taxon>
        <taxon>Chordata</taxon>
        <taxon>Craniata</taxon>
        <taxon>Vertebrata</taxon>
        <taxon>Euteleostomi</taxon>
        <taxon>Mammalia</taxon>
        <taxon>Eutheria</taxon>
        <taxon>Laurasiatheria</taxon>
        <taxon>Carnivora</taxon>
        <taxon>Caniformia</taxon>
        <taxon>Musteloidea</taxon>
        <taxon>Mustelidae</taxon>
        <taxon>Guloninae</taxon>
        <taxon>Gulo</taxon>
    </lineage>
</organism>